<dbReference type="GO" id="GO:0004417">
    <property type="term" value="F:hydroxyethylthiazole kinase activity"/>
    <property type="evidence" value="ECO:0007669"/>
    <property type="project" value="UniProtKB-UniRule"/>
</dbReference>
<organism evidence="12 13">
    <name type="scientific">Alicyclobacillus hesperidum</name>
    <dbReference type="NCBI Taxonomy" id="89784"/>
    <lineage>
        <taxon>Bacteria</taxon>
        <taxon>Bacillati</taxon>
        <taxon>Bacillota</taxon>
        <taxon>Bacilli</taxon>
        <taxon>Bacillales</taxon>
        <taxon>Alicyclobacillaceae</taxon>
        <taxon>Alicyclobacillus</taxon>
    </lineage>
</organism>
<keyword evidence="7 11" id="KW-0418">Kinase</keyword>
<accession>A0A1H2U5N9</accession>
<protein>
    <recommendedName>
        <fullName evidence="11">Hydroxyethylthiazole kinase</fullName>
        <ecNumber evidence="11">2.7.1.50</ecNumber>
    </recommendedName>
    <alternativeName>
        <fullName evidence="11">4-methyl-5-beta-hydroxyethylthiazole kinase</fullName>
        <shortName evidence="11">TH kinase</shortName>
        <shortName evidence="11">Thz kinase</shortName>
    </alternativeName>
</protein>
<feature type="binding site" evidence="11">
    <location>
        <position position="204"/>
    </location>
    <ligand>
        <name>substrate</name>
    </ligand>
</feature>
<dbReference type="SUPFAM" id="SSF53613">
    <property type="entry name" value="Ribokinase-like"/>
    <property type="match status" value="1"/>
</dbReference>
<name>A0A1H2U5N9_9BACL</name>
<dbReference type="GO" id="GO:0009229">
    <property type="term" value="P:thiamine diphosphate biosynthetic process"/>
    <property type="evidence" value="ECO:0007669"/>
    <property type="project" value="UniProtKB-UniRule"/>
</dbReference>
<evidence type="ECO:0000256" key="11">
    <source>
        <dbReference type="HAMAP-Rule" id="MF_00228"/>
    </source>
</evidence>
<evidence type="ECO:0000256" key="6">
    <source>
        <dbReference type="ARBA" id="ARBA00022741"/>
    </source>
</evidence>
<keyword evidence="13" id="KW-1185">Reference proteome</keyword>
<keyword evidence="4 11" id="KW-0808">Transferase</keyword>
<dbReference type="HAMAP" id="MF_00228">
    <property type="entry name" value="Thz_kinase"/>
    <property type="match status" value="1"/>
</dbReference>
<evidence type="ECO:0000313" key="13">
    <source>
        <dbReference type="Proteomes" id="UP000182589"/>
    </source>
</evidence>
<comment type="function">
    <text evidence="11">Catalyzes the phosphorylation of the hydroxyl group of 4-methyl-5-beta-hydroxyethylthiazole (THZ).</text>
</comment>
<keyword evidence="9 11" id="KW-0460">Magnesium</keyword>
<comment type="similarity">
    <text evidence="11">Belongs to the Thz kinase family.</text>
</comment>
<dbReference type="Pfam" id="PF02110">
    <property type="entry name" value="HK"/>
    <property type="match status" value="1"/>
</dbReference>
<sequence>MTEGGPLERMVYSMSIGSWLTRVRDQRPLVHNITNLVVTNVAANTLLALGASPVMAYAHEEVADMASIAKSLALNLGTLDPEIVVAMRLASTAANRTGVPIVLDPVGAGATPYRTRAAKEIIDGHQLAILRGNASEIGILTGAGGSVVGVDAGEASEHLIDAMRAFASAHRTVVVATGPRDLVTDGQTVWELANGHPLLAAITGSGCSLTAVIGAFVGTVDTCDLHLYAEAAIAAVTCFNVAAERAATHADGPGSFQVALLDALYHITPDEIDKAAQVQTLSGGPR</sequence>
<dbReference type="STRING" id="89784.SAMN04489725_10741"/>
<dbReference type="GO" id="GO:0009228">
    <property type="term" value="P:thiamine biosynthetic process"/>
    <property type="evidence" value="ECO:0007669"/>
    <property type="project" value="UniProtKB-KW"/>
</dbReference>
<dbReference type="NCBIfam" id="TIGR00694">
    <property type="entry name" value="thiM"/>
    <property type="match status" value="1"/>
</dbReference>
<dbReference type="EC" id="2.7.1.50" evidence="11"/>
<evidence type="ECO:0000256" key="2">
    <source>
        <dbReference type="ARBA" id="ARBA00001946"/>
    </source>
</evidence>
<feature type="binding site" evidence="11">
    <location>
        <position position="177"/>
    </location>
    <ligand>
        <name>ATP</name>
        <dbReference type="ChEBI" id="CHEBI:30616"/>
    </ligand>
</feature>
<evidence type="ECO:0000256" key="10">
    <source>
        <dbReference type="ARBA" id="ARBA00022977"/>
    </source>
</evidence>
<feature type="binding site" evidence="11">
    <location>
        <position position="131"/>
    </location>
    <ligand>
        <name>ATP</name>
        <dbReference type="ChEBI" id="CHEBI:30616"/>
    </ligand>
</feature>
<keyword evidence="6 11" id="KW-0547">Nucleotide-binding</keyword>
<dbReference type="UniPathway" id="UPA00060">
    <property type="reaction ID" value="UER00139"/>
</dbReference>
<evidence type="ECO:0000256" key="5">
    <source>
        <dbReference type="ARBA" id="ARBA00022723"/>
    </source>
</evidence>
<dbReference type="CDD" id="cd01170">
    <property type="entry name" value="THZ_kinase"/>
    <property type="match status" value="1"/>
</dbReference>
<dbReference type="GO" id="GO:0000287">
    <property type="term" value="F:magnesium ion binding"/>
    <property type="evidence" value="ECO:0007669"/>
    <property type="project" value="UniProtKB-UniRule"/>
</dbReference>
<evidence type="ECO:0000256" key="1">
    <source>
        <dbReference type="ARBA" id="ARBA00001771"/>
    </source>
</evidence>
<evidence type="ECO:0000256" key="4">
    <source>
        <dbReference type="ARBA" id="ARBA00022679"/>
    </source>
</evidence>
<dbReference type="PRINTS" id="PR01099">
    <property type="entry name" value="HYETHTZKNASE"/>
</dbReference>
<comment type="pathway">
    <text evidence="3 11">Cofactor biosynthesis; thiamine diphosphate biosynthesis; 4-methyl-5-(2-phosphoethyl)-thiazole from 5-(2-hydroxyethyl)-4-methylthiazole: step 1/1.</text>
</comment>
<evidence type="ECO:0000313" key="12">
    <source>
        <dbReference type="EMBL" id="SDW50919.1"/>
    </source>
</evidence>
<feature type="binding site" evidence="11">
    <location>
        <position position="55"/>
    </location>
    <ligand>
        <name>substrate</name>
    </ligand>
</feature>
<dbReference type="AlphaFoldDB" id="A0A1H2U5N9"/>
<comment type="catalytic activity">
    <reaction evidence="1 11">
        <text>5-(2-hydroxyethyl)-4-methylthiazole + ATP = 4-methyl-5-(2-phosphooxyethyl)-thiazole + ADP + H(+)</text>
        <dbReference type="Rhea" id="RHEA:24212"/>
        <dbReference type="ChEBI" id="CHEBI:15378"/>
        <dbReference type="ChEBI" id="CHEBI:17957"/>
        <dbReference type="ChEBI" id="CHEBI:30616"/>
        <dbReference type="ChEBI" id="CHEBI:58296"/>
        <dbReference type="ChEBI" id="CHEBI:456216"/>
        <dbReference type="EC" id="2.7.1.50"/>
    </reaction>
</comment>
<dbReference type="NCBIfam" id="NF006830">
    <property type="entry name" value="PRK09355.1"/>
    <property type="match status" value="1"/>
</dbReference>
<keyword evidence="10 11" id="KW-0784">Thiamine biosynthesis</keyword>
<dbReference type="InterPro" id="IPR000417">
    <property type="entry name" value="Hyethyz_kinase"/>
</dbReference>
<evidence type="ECO:0000256" key="7">
    <source>
        <dbReference type="ARBA" id="ARBA00022777"/>
    </source>
</evidence>
<dbReference type="PIRSF" id="PIRSF000513">
    <property type="entry name" value="Thz_kinase"/>
    <property type="match status" value="1"/>
</dbReference>
<evidence type="ECO:0000256" key="8">
    <source>
        <dbReference type="ARBA" id="ARBA00022840"/>
    </source>
</evidence>
<dbReference type="GO" id="GO:0005524">
    <property type="term" value="F:ATP binding"/>
    <property type="evidence" value="ECO:0007669"/>
    <property type="project" value="UniProtKB-UniRule"/>
</dbReference>
<gene>
    <name evidence="11" type="primary">thiM</name>
    <name evidence="12" type="ORF">SAMN04489725_10741</name>
</gene>
<reference evidence="13" key="1">
    <citation type="submission" date="2016-10" db="EMBL/GenBank/DDBJ databases">
        <authorList>
            <person name="Varghese N."/>
        </authorList>
    </citation>
    <scope>NUCLEOTIDE SEQUENCE [LARGE SCALE GENOMIC DNA]</scope>
    <source>
        <strain evidence="13">DSM 12489</strain>
    </source>
</reference>
<keyword evidence="5 11" id="KW-0479">Metal-binding</keyword>
<proteinExistence type="inferred from homology"/>
<evidence type="ECO:0000256" key="3">
    <source>
        <dbReference type="ARBA" id="ARBA00004868"/>
    </source>
</evidence>
<dbReference type="Proteomes" id="UP000182589">
    <property type="component" value="Unassembled WGS sequence"/>
</dbReference>
<dbReference type="Gene3D" id="3.40.1190.20">
    <property type="match status" value="1"/>
</dbReference>
<keyword evidence="8 11" id="KW-0067">ATP-binding</keyword>
<comment type="cofactor">
    <cofactor evidence="2 11">
        <name>Mg(2+)</name>
        <dbReference type="ChEBI" id="CHEBI:18420"/>
    </cofactor>
</comment>
<evidence type="ECO:0000256" key="9">
    <source>
        <dbReference type="ARBA" id="ARBA00022842"/>
    </source>
</evidence>
<dbReference type="EMBL" id="FNOJ01000007">
    <property type="protein sequence ID" value="SDW50919.1"/>
    <property type="molecule type" value="Genomic_DNA"/>
</dbReference>
<dbReference type="InterPro" id="IPR029056">
    <property type="entry name" value="Ribokinase-like"/>
</dbReference>